<evidence type="ECO:0000313" key="1">
    <source>
        <dbReference type="EMBL" id="UUF08879.1"/>
    </source>
</evidence>
<reference evidence="1" key="1">
    <citation type="submission" date="2021-03" db="EMBL/GenBank/DDBJ databases">
        <title>Comparative Genomics and Metabolomics in the genus Turicibacter.</title>
        <authorList>
            <person name="Maki J."/>
            <person name="Looft T."/>
        </authorList>
    </citation>
    <scope>NUCLEOTIDE SEQUENCE</scope>
    <source>
        <strain evidence="1">ISU324</strain>
    </source>
</reference>
<accession>A0A9Q9FJ52</accession>
<proteinExistence type="predicted"/>
<dbReference type="AlphaFoldDB" id="A0A9Q9FJ52"/>
<dbReference type="InterPro" id="IPR025051">
    <property type="entry name" value="DUF3990"/>
</dbReference>
<name>A0A9Q9FJ52_9FIRM</name>
<dbReference type="EMBL" id="CP071250">
    <property type="protein sequence ID" value="UUF08879.1"/>
    <property type="molecule type" value="Genomic_DNA"/>
</dbReference>
<dbReference type="RefSeq" id="WP_009606338.1">
    <property type="nucleotide sequence ID" value="NZ_CP071250.1"/>
</dbReference>
<dbReference type="Pfam" id="PF13151">
    <property type="entry name" value="DUF3990"/>
    <property type="match status" value="1"/>
</dbReference>
<gene>
    <name evidence="1" type="ORF">J0J70_02400</name>
</gene>
<organism evidence="1 2">
    <name type="scientific">Turicibacter bilis</name>
    <dbReference type="NCBI Taxonomy" id="2735723"/>
    <lineage>
        <taxon>Bacteria</taxon>
        <taxon>Bacillati</taxon>
        <taxon>Bacillota</taxon>
        <taxon>Erysipelotrichia</taxon>
        <taxon>Erysipelotrichales</taxon>
        <taxon>Turicibacteraceae</taxon>
        <taxon>Turicibacter</taxon>
    </lineage>
</organism>
<evidence type="ECO:0000313" key="2">
    <source>
        <dbReference type="Proteomes" id="UP001058072"/>
    </source>
</evidence>
<protein>
    <submittedName>
        <fullName evidence="1">DUF3990 domain-containing protein</fullName>
    </submittedName>
</protein>
<sequence length="159" mass="18849">MLVYHGSYCKIVSPDIKYSRNKLDFGKGFYVTPIEEQAVSWVSRFKRLGKPGIVNVYEFDFEKVKQDLRILIFEEYNTEWLDFIIKCRNGELIYQDYDVIAGGIADDKVFNTVELYLDRLISKEEALGRLKYYKPNFQICIVNQEVIYSYLTYKESRDV</sequence>
<dbReference type="Proteomes" id="UP001058072">
    <property type="component" value="Chromosome"/>
</dbReference>